<keyword evidence="3" id="KW-0496">Mitochondrion</keyword>
<reference evidence="2 4" key="1">
    <citation type="submission" date="2015-02" db="EMBL/GenBank/DDBJ databases">
        <authorList>
            <person name="Chooi Y.-H."/>
        </authorList>
    </citation>
    <scope>NUCLEOTIDE SEQUENCE [LARGE SCALE GENOMIC DNA]</scope>
    <source>
        <strain evidence="2">E3</strain>
    </source>
</reference>
<organism evidence="2 4">
    <name type="scientific">Plasmodiophora brassicae</name>
    <name type="common">Clubroot disease agent</name>
    <dbReference type="NCBI Taxonomy" id="37360"/>
    <lineage>
        <taxon>Eukaryota</taxon>
        <taxon>Sar</taxon>
        <taxon>Rhizaria</taxon>
        <taxon>Endomyxa</taxon>
        <taxon>Phytomyxea</taxon>
        <taxon>Plasmodiophorida</taxon>
        <taxon>Plasmodiophoridae</taxon>
        <taxon>Plasmodiophora</taxon>
    </lineage>
</organism>
<dbReference type="PROSITE" id="PS51257">
    <property type="entry name" value="PROKAR_LIPOPROTEIN"/>
    <property type="match status" value="1"/>
</dbReference>
<evidence type="ECO:0000313" key="5">
    <source>
        <dbReference type="Proteomes" id="UP000290189"/>
    </source>
</evidence>
<dbReference type="EMBL" id="CDSF01000076">
    <property type="protein sequence ID" value="CEO96817.1"/>
    <property type="molecule type" value="Genomic_DNA"/>
</dbReference>
<evidence type="ECO:0000313" key="3">
    <source>
        <dbReference type="EMBL" id="SPR00640.1"/>
    </source>
</evidence>
<reference evidence="3 5" key="2">
    <citation type="submission" date="2018-03" db="EMBL/GenBank/DDBJ databases">
        <authorList>
            <person name="Fogelqvist J."/>
        </authorList>
    </citation>
    <scope>NUCLEOTIDE SEQUENCE [LARGE SCALE GENOMIC DNA]</scope>
</reference>
<dbReference type="EMBL" id="OVEO01000015">
    <property type="protein sequence ID" value="SPR00640.1"/>
    <property type="molecule type" value="Genomic_DNA"/>
</dbReference>
<gene>
    <name evidence="2" type="ORF">PBRA_005421</name>
    <name evidence="3" type="ORF">PLBR_LOCUS7855</name>
</gene>
<dbReference type="Proteomes" id="UP000039324">
    <property type="component" value="Unassembled WGS sequence"/>
</dbReference>
<feature type="signal peptide" evidence="1">
    <location>
        <begin position="1"/>
        <end position="20"/>
    </location>
</feature>
<evidence type="ECO:0000313" key="4">
    <source>
        <dbReference type="Proteomes" id="UP000039324"/>
    </source>
</evidence>
<geneLocation type="mitochondrion" evidence="3"/>
<keyword evidence="1" id="KW-0732">Signal</keyword>
<proteinExistence type="predicted"/>
<keyword evidence="4" id="KW-1185">Reference proteome</keyword>
<accession>A0A0G4INT0</accession>
<evidence type="ECO:0000313" key="2">
    <source>
        <dbReference type="EMBL" id="CEO96817.1"/>
    </source>
</evidence>
<evidence type="ECO:0000256" key="1">
    <source>
        <dbReference type="SAM" id="SignalP"/>
    </source>
</evidence>
<feature type="chain" id="PRO_5035990706" evidence="1">
    <location>
        <begin position="21"/>
        <end position="165"/>
    </location>
</feature>
<dbReference type="Proteomes" id="UP000290189">
    <property type="component" value="Unassembled WGS sequence"/>
</dbReference>
<dbReference type="AlphaFoldDB" id="A0A0G4INT0"/>
<name>A0A0G4INT0_PLABS</name>
<sequence>MRYYRVLVAVGVVLVAGACAIKPCDVVRNMTAAVNRRAAGEIVSWFAPNATLTTIHPNMSLVLNGSSAIASVVRAQIMSLPKGKGRFLARTNDSSIVEGPSHCRIILLSRMRALEKCAGLNNGTVSNLVELDISPVSNKVTNMTVSAPDNSMALASRCLMHKLTT</sequence>
<protein>
    <submittedName>
        <fullName evidence="2">Uncharacterized protein</fullName>
    </submittedName>
</protein>